<dbReference type="Proteomes" id="UP000030151">
    <property type="component" value="Unassembled WGS sequence"/>
</dbReference>
<organism evidence="2 3">
    <name type="scientific">Metarhizium robertsii</name>
    <dbReference type="NCBI Taxonomy" id="568076"/>
    <lineage>
        <taxon>Eukaryota</taxon>
        <taxon>Fungi</taxon>
        <taxon>Dikarya</taxon>
        <taxon>Ascomycota</taxon>
        <taxon>Pezizomycotina</taxon>
        <taxon>Sordariomycetes</taxon>
        <taxon>Hypocreomycetidae</taxon>
        <taxon>Hypocreales</taxon>
        <taxon>Clavicipitaceae</taxon>
        <taxon>Metarhizium</taxon>
    </lineage>
</organism>
<feature type="compositionally biased region" description="Polar residues" evidence="1">
    <location>
        <begin position="74"/>
        <end position="96"/>
    </location>
</feature>
<name>A0A0A1UMH9_9HYPO</name>
<dbReference type="AlphaFoldDB" id="A0A0A1UMH9"/>
<reference evidence="2 3" key="1">
    <citation type="submission" date="2014-02" db="EMBL/GenBank/DDBJ databases">
        <title>The genome sequence of the entomopathogenic fungus Metarhizium robertsii ARSEF 2575.</title>
        <authorList>
            <person name="Giuliano Garisto Donzelli B."/>
            <person name="Roe B.A."/>
            <person name="Macmil S.L."/>
            <person name="Krasnoff S.B."/>
            <person name="Gibson D.M."/>
        </authorList>
    </citation>
    <scope>NUCLEOTIDE SEQUENCE [LARGE SCALE GENOMIC DNA]</scope>
    <source>
        <strain evidence="2 3">ARSEF 2575</strain>
    </source>
</reference>
<comment type="caution">
    <text evidence="2">The sequence shown here is derived from an EMBL/GenBank/DDBJ whole genome shotgun (WGS) entry which is preliminary data.</text>
</comment>
<gene>
    <name evidence="2" type="ORF">X797_011423</name>
</gene>
<accession>A0A0A1UMH9</accession>
<proteinExistence type="predicted"/>
<protein>
    <submittedName>
        <fullName evidence="2">Uncharacterized protein</fullName>
    </submittedName>
</protein>
<evidence type="ECO:0000256" key="1">
    <source>
        <dbReference type="SAM" id="MobiDB-lite"/>
    </source>
</evidence>
<feature type="region of interest" description="Disordered" evidence="1">
    <location>
        <begin position="70"/>
        <end position="96"/>
    </location>
</feature>
<sequence>MGTCQIVACGAPSQNGVFAVILCHRISNRTVWTCSTTITEVKKMEHQRVRLLYFTYLGKSQMHRLAALSETHSDNQSWTPDGEDTSISSESIRLRG</sequence>
<dbReference type="EMBL" id="JELW01000077">
    <property type="protein sequence ID" value="EXU95511.1"/>
    <property type="molecule type" value="Genomic_DNA"/>
</dbReference>
<dbReference type="HOGENOM" id="CLU_2360182_0_0_1"/>
<evidence type="ECO:0000313" key="2">
    <source>
        <dbReference type="EMBL" id="EXU95511.1"/>
    </source>
</evidence>
<evidence type="ECO:0000313" key="3">
    <source>
        <dbReference type="Proteomes" id="UP000030151"/>
    </source>
</evidence>